<protein>
    <submittedName>
        <fullName evidence="7">Oligopeptide transport system permease protein OppC</fullName>
    </submittedName>
</protein>
<dbReference type="Proteomes" id="UP000287233">
    <property type="component" value="Chromosome"/>
</dbReference>
<evidence type="ECO:0000256" key="3">
    <source>
        <dbReference type="ARBA" id="ARBA00022989"/>
    </source>
</evidence>
<dbReference type="EMBL" id="CP034928">
    <property type="protein sequence ID" value="QAA77404.1"/>
    <property type="molecule type" value="Genomic_DNA"/>
</dbReference>
<dbReference type="KEGG" id="bih:BIP78_1640"/>
<keyword evidence="3 5" id="KW-1133">Transmembrane helix</keyword>
<dbReference type="GO" id="GO:0140359">
    <property type="term" value="F:ABC-type transporter activity"/>
    <property type="evidence" value="ECO:0007669"/>
    <property type="project" value="InterPro"/>
</dbReference>
<proteinExistence type="predicted"/>
<comment type="subcellular location">
    <subcellularLocation>
        <location evidence="1">Membrane</location>
        <topology evidence="1">Multi-pass membrane protein</topology>
    </subcellularLocation>
</comment>
<sequence length="252" mass="26653">MRGFAALVRKELLDFRAYPLDLVNLALSPGLLVAPHLVVARLFGTGPDFQSQVAVGLLLWYWLSTLFWEVGHGIGEEMEEGVLEQLLVTPKSLLAVLGAKAVGAMLTNAYISAGIVGWLFAFGIPLPLPWPAFMGVMLLTGLGLGGFCMAYAGLVLLVKRAENLGAGTQTVLGGLAGMTAPPQVLPQAAWIISRVIPLSYGIEAARRLLGGEVVGDQLLWLVLSGAAYGVAGWALLGRAQRRMRAAGTTGEF</sequence>
<dbReference type="PANTHER" id="PTHR43229">
    <property type="entry name" value="NODULATION PROTEIN J"/>
    <property type="match status" value="1"/>
</dbReference>
<feature type="domain" description="ABC-2 type transporter transmembrane" evidence="6">
    <location>
        <begin position="48"/>
        <end position="233"/>
    </location>
</feature>
<evidence type="ECO:0000313" key="7">
    <source>
        <dbReference type="EMBL" id="QAA77404.1"/>
    </source>
</evidence>
<evidence type="ECO:0000256" key="2">
    <source>
        <dbReference type="ARBA" id="ARBA00022692"/>
    </source>
</evidence>
<accession>A0A410FWL2</accession>
<organism evidence="7 8">
    <name type="scientific">Bipolaricaulis sibiricus</name>
    <dbReference type="NCBI Taxonomy" id="2501609"/>
    <lineage>
        <taxon>Bacteria</taxon>
        <taxon>Candidatus Bipolaricaulota</taxon>
        <taxon>Candidatus Bipolaricaulia</taxon>
        <taxon>Candidatus Bipolaricaulales</taxon>
        <taxon>Candidatus Bipolaricaulaceae</taxon>
        <taxon>Candidatus Bipolaricaulis</taxon>
    </lineage>
</organism>
<feature type="transmembrane region" description="Helical" evidence="5">
    <location>
        <begin position="218"/>
        <end position="236"/>
    </location>
</feature>
<keyword evidence="2 5" id="KW-0812">Transmembrane</keyword>
<feature type="transmembrane region" description="Helical" evidence="5">
    <location>
        <begin position="132"/>
        <end position="158"/>
    </location>
</feature>
<feature type="transmembrane region" description="Helical" evidence="5">
    <location>
        <begin position="170"/>
        <end position="192"/>
    </location>
</feature>
<evidence type="ECO:0000256" key="5">
    <source>
        <dbReference type="SAM" id="Phobius"/>
    </source>
</evidence>
<name>A0A410FWL2_BIPS1</name>
<feature type="transmembrane region" description="Helical" evidence="5">
    <location>
        <begin position="92"/>
        <end position="120"/>
    </location>
</feature>
<evidence type="ECO:0000256" key="4">
    <source>
        <dbReference type="ARBA" id="ARBA00023136"/>
    </source>
</evidence>
<dbReference type="InterPro" id="IPR013525">
    <property type="entry name" value="ABC2_TM"/>
</dbReference>
<evidence type="ECO:0000313" key="8">
    <source>
        <dbReference type="Proteomes" id="UP000287233"/>
    </source>
</evidence>
<dbReference type="Pfam" id="PF12698">
    <property type="entry name" value="ABC2_membrane_3"/>
    <property type="match status" value="1"/>
</dbReference>
<reference evidence="8" key="1">
    <citation type="submission" date="2018-12" db="EMBL/GenBank/DDBJ databases">
        <title>Complete genome sequence of an uncultured bacterium of the candidate phylum Bipolaricaulota.</title>
        <authorList>
            <person name="Kadnikov V.V."/>
            <person name="Mardanov A.V."/>
            <person name="Beletsky A.V."/>
            <person name="Frank Y.A."/>
            <person name="Karnachuk O.V."/>
            <person name="Ravin N.V."/>
        </authorList>
    </citation>
    <scope>NUCLEOTIDE SEQUENCE [LARGE SCALE GENOMIC DNA]</scope>
</reference>
<evidence type="ECO:0000256" key="1">
    <source>
        <dbReference type="ARBA" id="ARBA00004141"/>
    </source>
</evidence>
<dbReference type="GO" id="GO:0016020">
    <property type="term" value="C:membrane"/>
    <property type="evidence" value="ECO:0007669"/>
    <property type="project" value="UniProtKB-SubCell"/>
</dbReference>
<dbReference type="InterPro" id="IPR051784">
    <property type="entry name" value="Nod_factor_ABC_transporter"/>
</dbReference>
<dbReference type="AlphaFoldDB" id="A0A410FWL2"/>
<keyword evidence="4 5" id="KW-0472">Membrane</keyword>
<evidence type="ECO:0000259" key="6">
    <source>
        <dbReference type="Pfam" id="PF12698"/>
    </source>
</evidence>
<gene>
    <name evidence="7" type="ORF">BIP78_1640</name>
</gene>
<dbReference type="PANTHER" id="PTHR43229:SF2">
    <property type="entry name" value="NODULATION PROTEIN J"/>
    <property type="match status" value="1"/>
</dbReference>